<name>A0A1J1HNK4_9DIPT</name>
<sequence>METGQNQPYPNNQPIKKLLIRVGNKSFQAYLSYIENFTDHFYRWQEIFIANESQSDKKCKGLELKKKDRRG</sequence>
<reference evidence="1 2" key="1">
    <citation type="submission" date="2015-04" db="EMBL/GenBank/DDBJ databases">
        <authorList>
            <person name="Syromyatnikov M.Y."/>
            <person name="Popov V.N."/>
        </authorList>
    </citation>
    <scope>NUCLEOTIDE SEQUENCE [LARGE SCALE GENOMIC DNA]</scope>
</reference>
<dbReference type="EMBL" id="CVRI01000010">
    <property type="protein sequence ID" value="CRK88972.1"/>
    <property type="molecule type" value="Genomic_DNA"/>
</dbReference>
<dbReference type="Proteomes" id="UP000183832">
    <property type="component" value="Unassembled WGS sequence"/>
</dbReference>
<evidence type="ECO:0000313" key="1">
    <source>
        <dbReference type="EMBL" id="CRK88972.1"/>
    </source>
</evidence>
<evidence type="ECO:0000313" key="2">
    <source>
        <dbReference type="Proteomes" id="UP000183832"/>
    </source>
</evidence>
<accession>A0A1J1HNK4</accession>
<dbReference type="AlphaFoldDB" id="A0A1J1HNK4"/>
<protein>
    <submittedName>
        <fullName evidence="1">CLUMA_CG002857, isoform A</fullName>
    </submittedName>
</protein>
<keyword evidence="2" id="KW-1185">Reference proteome</keyword>
<organism evidence="1 2">
    <name type="scientific">Clunio marinus</name>
    <dbReference type="NCBI Taxonomy" id="568069"/>
    <lineage>
        <taxon>Eukaryota</taxon>
        <taxon>Metazoa</taxon>
        <taxon>Ecdysozoa</taxon>
        <taxon>Arthropoda</taxon>
        <taxon>Hexapoda</taxon>
        <taxon>Insecta</taxon>
        <taxon>Pterygota</taxon>
        <taxon>Neoptera</taxon>
        <taxon>Endopterygota</taxon>
        <taxon>Diptera</taxon>
        <taxon>Nematocera</taxon>
        <taxon>Chironomoidea</taxon>
        <taxon>Chironomidae</taxon>
        <taxon>Clunio</taxon>
    </lineage>
</organism>
<proteinExistence type="predicted"/>
<gene>
    <name evidence="1" type="ORF">CLUMA_CG002857</name>
</gene>